<gene>
    <name evidence="1" type="ORF">CAEBREN_07349</name>
</gene>
<keyword evidence="2" id="KW-1185">Reference proteome</keyword>
<dbReference type="AlphaFoldDB" id="G0N1Y8"/>
<reference evidence="2" key="1">
    <citation type="submission" date="2011-07" db="EMBL/GenBank/DDBJ databases">
        <authorList>
            <consortium name="Caenorhabditis brenneri Sequencing and Analysis Consortium"/>
            <person name="Wilson R.K."/>
        </authorList>
    </citation>
    <scope>NUCLEOTIDE SEQUENCE [LARGE SCALE GENOMIC DNA]</scope>
    <source>
        <strain evidence="2">PB2801</strain>
    </source>
</reference>
<evidence type="ECO:0000313" key="1">
    <source>
        <dbReference type="EMBL" id="EGT50348.1"/>
    </source>
</evidence>
<name>G0N1Y8_CAEBE</name>
<organism evidence="2">
    <name type="scientific">Caenorhabditis brenneri</name>
    <name type="common">Nematode worm</name>
    <dbReference type="NCBI Taxonomy" id="135651"/>
    <lineage>
        <taxon>Eukaryota</taxon>
        <taxon>Metazoa</taxon>
        <taxon>Ecdysozoa</taxon>
        <taxon>Nematoda</taxon>
        <taxon>Chromadorea</taxon>
        <taxon>Rhabditida</taxon>
        <taxon>Rhabditina</taxon>
        <taxon>Rhabditomorpha</taxon>
        <taxon>Rhabditoidea</taxon>
        <taxon>Rhabditidae</taxon>
        <taxon>Peloderinae</taxon>
        <taxon>Caenorhabditis</taxon>
    </lineage>
</organism>
<sequence length="80" mass="9165">MSSIEQQPETLFTQDEVNAIEGKMKCFYKLRTNPETKKVFDATAQSVRSYEDVIIRVIVGGETVEVAMKHQKERQIESTV</sequence>
<dbReference type="OMA" id="HIVADRK"/>
<dbReference type="EMBL" id="GL379828">
    <property type="protein sequence ID" value="EGT50348.1"/>
    <property type="molecule type" value="Genomic_DNA"/>
</dbReference>
<dbReference type="InParanoid" id="G0N1Y8"/>
<dbReference type="HOGENOM" id="CLU_2591901_0_0_1"/>
<dbReference type="Proteomes" id="UP000008068">
    <property type="component" value="Unassembled WGS sequence"/>
</dbReference>
<protein>
    <submittedName>
        <fullName evidence="1">Uncharacterized protein</fullName>
    </submittedName>
</protein>
<proteinExistence type="predicted"/>
<accession>G0N1Y8</accession>
<evidence type="ECO:0000313" key="2">
    <source>
        <dbReference type="Proteomes" id="UP000008068"/>
    </source>
</evidence>